<sequence length="90" mass="11189">NIKNPPSNQYFRKIIHQLFVEERHLFEQNINKWIQQNIKIELKLNNSKEKDFDKIMKEFEEKIIKLFKKSNDEQERKLEEIKLQIEEVNF</sequence>
<dbReference type="AlphaFoldDB" id="A0A1I8BBR1"/>
<keyword evidence="1" id="KW-0175">Coiled coil</keyword>
<dbReference type="WBParaSite" id="MhA1_Contig1865.frz3.gene1">
    <property type="protein sequence ID" value="MhA1_Contig1865.frz3.gene1"/>
    <property type="gene ID" value="MhA1_Contig1865.frz3.gene1"/>
</dbReference>
<reference evidence="3" key="1">
    <citation type="submission" date="2016-11" db="UniProtKB">
        <authorList>
            <consortium name="WormBaseParasite"/>
        </authorList>
    </citation>
    <scope>IDENTIFICATION</scope>
</reference>
<evidence type="ECO:0000313" key="2">
    <source>
        <dbReference type="Proteomes" id="UP000095281"/>
    </source>
</evidence>
<evidence type="ECO:0000256" key="1">
    <source>
        <dbReference type="SAM" id="Coils"/>
    </source>
</evidence>
<name>A0A1I8BBR1_MELHA</name>
<evidence type="ECO:0000313" key="3">
    <source>
        <dbReference type="WBParaSite" id="MhA1_Contig1865.frz3.gene1"/>
    </source>
</evidence>
<accession>A0A1I8BBR1</accession>
<protein>
    <submittedName>
        <fullName evidence="3">Uncharacterized protein</fullName>
    </submittedName>
</protein>
<feature type="coiled-coil region" evidence="1">
    <location>
        <begin position="56"/>
        <end position="84"/>
    </location>
</feature>
<proteinExistence type="predicted"/>
<keyword evidence="2" id="KW-1185">Reference proteome</keyword>
<dbReference type="Proteomes" id="UP000095281">
    <property type="component" value="Unplaced"/>
</dbReference>
<organism evidence="2 3">
    <name type="scientific">Meloidogyne hapla</name>
    <name type="common">Root-knot nematode worm</name>
    <dbReference type="NCBI Taxonomy" id="6305"/>
    <lineage>
        <taxon>Eukaryota</taxon>
        <taxon>Metazoa</taxon>
        <taxon>Ecdysozoa</taxon>
        <taxon>Nematoda</taxon>
        <taxon>Chromadorea</taxon>
        <taxon>Rhabditida</taxon>
        <taxon>Tylenchina</taxon>
        <taxon>Tylenchomorpha</taxon>
        <taxon>Tylenchoidea</taxon>
        <taxon>Meloidogynidae</taxon>
        <taxon>Meloidogyninae</taxon>
        <taxon>Meloidogyne</taxon>
    </lineage>
</organism>